<dbReference type="EMBL" id="SGXE01000001">
    <property type="protein sequence ID" value="RZS99830.1"/>
    <property type="molecule type" value="Genomic_DNA"/>
</dbReference>
<evidence type="ECO:0000313" key="1">
    <source>
        <dbReference type="EMBL" id="RZS99830.1"/>
    </source>
</evidence>
<comment type="caution">
    <text evidence="1">The sequence shown here is derived from an EMBL/GenBank/DDBJ whole genome shotgun (WGS) entry which is preliminary data.</text>
</comment>
<reference evidence="1 2" key="1">
    <citation type="submission" date="2019-02" db="EMBL/GenBank/DDBJ databases">
        <title>Genomic Encyclopedia of Type Strains, Phase IV (KMG-IV): sequencing the most valuable type-strain genomes for metagenomic binning, comparative biology and taxonomic classification.</title>
        <authorList>
            <person name="Goeker M."/>
        </authorList>
    </citation>
    <scope>NUCLEOTIDE SEQUENCE [LARGE SCALE GENOMIC DNA]</scope>
    <source>
        <strain evidence="1 2">DSM 17196</strain>
    </source>
</reference>
<evidence type="ECO:0000313" key="2">
    <source>
        <dbReference type="Proteomes" id="UP000292262"/>
    </source>
</evidence>
<name>A0A4Q7PJ20_9FLAO</name>
<proteinExistence type="predicted"/>
<protein>
    <submittedName>
        <fullName evidence="1">Uncharacterized protein</fullName>
    </submittedName>
</protein>
<organism evidence="1 2">
    <name type="scientific">Aquimarina brevivitae</name>
    <dbReference type="NCBI Taxonomy" id="323412"/>
    <lineage>
        <taxon>Bacteria</taxon>
        <taxon>Pseudomonadati</taxon>
        <taxon>Bacteroidota</taxon>
        <taxon>Flavobacteriia</taxon>
        <taxon>Flavobacteriales</taxon>
        <taxon>Flavobacteriaceae</taxon>
        <taxon>Aquimarina</taxon>
    </lineage>
</organism>
<keyword evidence="2" id="KW-1185">Reference proteome</keyword>
<dbReference type="RefSeq" id="WP_130285645.1">
    <property type="nucleotide sequence ID" value="NZ_SGXE01000001.1"/>
</dbReference>
<accession>A0A4Q7PJ20</accession>
<dbReference type="Proteomes" id="UP000292262">
    <property type="component" value="Unassembled WGS sequence"/>
</dbReference>
<sequence>MKIKIYKALENPTIEDVERVIKEKIGDKYTYKSTRKADSVAGKILNGNAQNTIIVIKNAYHRIVVAVETVKDPTDDNGQYTTLRFSTAELAGWLRFLHREGGLLGSFIIRLIYGSNDPIYDEVRNIVKDNFKIEEQTLDVGIGTLFNRT</sequence>
<gene>
    <name evidence="1" type="ORF">EV197_1058</name>
</gene>
<dbReference type="AlphaFoldDB" id="A0A4Q7PJ20"/>
<dbReference type="OrthoDB" id="1162696at2"/>